<feature type="compositionally biased region" description="Basic and acidic residues" evidence="19">
    <location>
        <begin position="378"/>
        <end position="388"/>
    </location>
</feature>
<dbReference type="Pfam" id="PF01849">
    <property type="entry name" value="NAC"/>
    <property type="match status" value="1"/>
</dbReference>
<accession>A0A0G4LFI1</accession>
<dbReference type="InterPro" id="IPR029058">
    <property type="entry name" value="AB_hydrolase_fold"/>
</dbReference>
<feature type="compositionally biased region" description="Polar residues" evidence="19">
    <location>
        <begin position="407"/>
        <end position="416"/>
    </location>
</feature>
<evidence type="ECO:0000256" key="9">
    <source>
        <dbReference type="ARBA" id="ARBA00022547"/>
    </source>
</evidence>
<evidence type="ECO:0000256" key="11">
    <source>
        <dbReference type="ARBA" id="ARBA00022792"/>
    </source>
</evidence>
<evidence type="ECO:0000256" key="4">
    <source>
        <dbReference type="ARBA" id="ARBA00006842"/>
    </source>
</evidence>
<evidence type="ECO:0000256" key="6">
    <source>
        <dbReference type="ARBA" id="ARBA00014437"/>
    </source>
</evidence>
<keyword evidence="14" id="KW-0496">Mitochondrion</keyword>
<feature type="compositionally biased region" description="Acidic residues" evidence="19">
    <location>
        <begin position="519"/>
        <end position="530"/>
    </location>
</feature>
<evidence type="ECO:0000256" key="10">
    <source>
        <dbReference type="ARBA" id="ARBA00022781"/>
    </source>
</evidence>
<evidence type="ECO:0000256" key="1">
    <source>
        <dbReference type="ARBA" id="ARBA00004123"/>
    </source>
</evidence>
<evidence type="ECO:0000313" key="22">
    <source>
        <dbReference type="Proteomes" id="UP000044602"/>
    </source>
</evidence>
<evidence type="ECO:0000256" key="18">
    <source>
        <dbReference type="SAM" id="Coils"/>
    </source>
</evidence>
<dbReference type="GO" id="GO:0005854">
    <property type="term" value="C:nascent polypeptide-associated complex"/>
    <property type="evidence" value="ECO:0007669"/>
    <property type="project" value="InterPro"/>
</dbReference>
<evidence type="ECO:0000256" key="3">
    <source>
        <dbReference type="ARBA" id="ARBA00004496"/>
    </source>
</evidence>
<dbReference type="GO" id="GO:0015031">
    <property type="term" value="P:protein transport"/>
    <property type="evidence" value="ECO:0007669"/>
    <property type="project" value="UniProtKB-KW"/>
</dbReference>
<dbReference type="EMBL" id="CVQH01011891">
    <property type="protein sequence ID" value="CRK20778.1"/>
    <property type="molecule type" value="Genomic_DNA"/>
</dbReference>
<feature type="domain" description="NAC-A/B" evidence="20">
    <location>
        <begin position="416"/>
        <end position="481"/>
    </location>
</feature>
<dbReference type="PROSITE" id="PS51151">
    <property type="entry name" value="NAC_AB"/>
    <property type="match status" value="1"/>
</dbReference>
<keyword evidence="13" id="KW-0406">Ion transport</keyword>
<feature type="compositionally biased region" description="Basic and acidic residues" evidence="19">
    <location>
        <begin position="495"/>
        <end position="507"/>
    </location>
</feature>
<dbReference type="InterPro" id="IPR013094">
    <property type="entry name" value="AB_hydrolase_3"/>
</dbReference>
<evidence type="ECO:0000256" key="16">
    <source>
        <dbReference type="ARBA" id="ARBA00023310"/>
    </source>
</evidence>
<evidence type="ECO:0000259" key="20">
    <source>
        <dbReference type="PROSITE" id="PS51151"/>
    </source>
</evidence>
<keyword evidence="10" id="KW-0375">Hydrogen ion transport</keyword>
<feature type="compositionally biased region" description="Acidic residues" evidence="19">
    <location>
        <begin position="389"/>
        <end position="403"/>
    </location>
</feature>
<keyword evidence="12" id="KW-0653">Protein transport</keyword>
<dbReference type="SUPFAM" id="SSF161065">
    <property type="entry name" value="ATP synthase D chain-like"/>
    <property type="match status" value="2"/>
</dbReference>
<dbReference type="Gene3D" id="6.10.280.70">
    <property type="match status" value="2"/>
</dbReference>
<keyword evidence="22" id="KW-1185">Reference proteome</keyword>
<evidence type="ECO:0000256" key="15">
    <source>
        <dbReference type="ARBA" id="ARBA00023136"/>
    </source>
</evidence>
<evidence type="ECO:0000256" key="8">
    <source>
        <dbReference type="ARBA" id="ARBA00022448"/>
    </source>
</evidence>
<evidence type="ECO:0000256" key="2">
    <source>
        <dbReference type="ARBA" id="ARBA00004273"/>
    </source>
</evidence>
<dbReference type="InterPro" id="IPR036228">
    <property type="entry name" value="ATP_synth_F0_dsu_sf_mt"/>
</dbReference>
<feature type="region of interest" description="Disordered" evidence="19">
    <location>
        <begin position="378"/>
        <end position="418"/>
    </location>
</feature>
<dbReference type="GO" id="GO:0015078">
    <property type="term" value="F:proton transmembrane transporter activity"/>
    <property type="evidence" value="ECO:0007669"/>
    <property type="project" value="InterPro"/>
</dbReference>
<comment type="similarity">
    <text evidence="4">Belongs to the ATPase d subunit family.</text>
</comment>
<evidence type="ECO:0000256" key="17">
    <source>
        <dbReference type="ARBA" id="ARBA00030300"/>
    </source>
</evidence>
<dbReference type="PANTHER" id="PTHR21713">
    <property type="entry name" value="NASCENT POLYPEPTIDE ASSOCIATED COMPLEX ALPHA SUBUNIT-RELATED"/>
    <property type="match status" value="1"/>
</dbReference>
<keyword evidence="18" id="KW-0175">Coiled coil</keyword>
<keyword evidence="16" id="KW-0066">ATP synthesis</keyword>
<dbReference type="Gene3D" id="1.10.8.10">
    <property type="entry name" value="DNA helicase RuvA subunit, C-terminal domain"/>
    <property type="match status" value="1"/>
</dbReference>
<dbReference type="InterPro" id="IPR008689">
    <property type="entry name" value="ATP_synth_F0_dsu_mt"/>
</dbReference>
<proteinExistence type="inferred from homology"/>
<keyword evidence="8" id="KW-0813">Transport</keyword>
<keyword evidence="15" id="KW-0472">Membrane</keyword>
<dbReference type="SUPFAM" id="SSF53474">
    <property type="entry name" value="alpha/beta-Hydrolases"/>
    <property type="match status" value="2"/>
</dbReference>
<reference evidence="21 22" key="1">
    <citation type="submission" date="2015-05" db="EMBL/GenBank/DDBJ databases">
        <authorList>
            <person name="Wang D.B."/>
            <person name="Wang M."/>
        </authorList>
    </citation>
    <scope>NUCLEOTIDE SEQUENCE [LARGE SCALE GENOMIC DNA]</scope>
    <source>
        <strain evidence="21">VL1</strain>
    </source>
</reference>
<dbReference type="InterPro" id="IPR016641">
    <property type="entry name" value="EGD2/NACA0like"/>
</dbReference>
<dbReference type="AlphaFoldDB" id="A0A0G4LFI1"/>
<comment type="subcellular location">
    <subcellularLocation>
        <location evidence="3">Cytoplasm</location>
    </subcellularLocation>
    <subcellularLocation>
        <location evidence="2">Mitochondrion inner membrane</location>
    </subcellularLocation>
    <subcellularLocation>
        <location evidence="1">Nucleus</location>
    </subcellularLocation>
</comment>
<sequence length="1172" mass="129394">MAARSAALKLDWVKVTSSLNLRGQTAQAPHILSMDHFSRLVLSSPPPLDAAWLQYEDDANLKAPKKVYASPVERQPVYAEECRQLHAKLMAQGAPFHRLSEDITTTHITTPSSLDNYEIPILQFKHTRVADPKVVVIYYHGGGLYVGEADSEELSCRRIVKDVENSTVYSVGYRLMPKHPASTCISDGVDAIRAIIKLVPSDVKLVVVGSSSGGVLATSVQQLVLERPFTGTVLRCPVTSDGGSNIEHVPERLRPAYTSATECFANVLLGVFRREEVRDGLERMPLEASVHELRGLGRTWVQVCANDTLYSDGVCYAIALKEAGVEVEVDVVEGWPHTFWLKAPALPRAVEAEEAMVKGLNGGFPYTDTMANPRVEELPDEEVKKTQIEEVEDDESSDEEVEGEIPSGSSTTLVQSRNEKKARKLLEKLHLTKIEGITRVTLRRPKNILFVINSPEVYKSPNSNTYIVFGEAKIEDLNASAQQAAAQQLAAAGGADHDHAGHSHGESSKATAAEGKKDEEEEEDDEEEVDATGIEDKDIELVMTQASVSRNKAVKALKENDNDIVNSIMALTNLTTEAIPYATLAISQQSFKMAARSAALKLDWAKVTSSLNLRGQTVASLQAFKKRNEDARRKVQQLSELPTAVDFAHYRSVLKNQAVVDEIEKRFTAHKPAAYDVSRQLKAIEAFEVEAVKNAEATKEKVGLELKDLEKTLSNIETARPFEDITVDARRKVQQLSELPTAVDFAHYRSVLKNQAVVDEIEKRFTAHKPAAYDVSRQLKAIEAFEVEAVKNAEATKEKVGLELKDLEKTLSNIETARPFEDITVDDFNKAVPEVEKKTAELVAKGRWSVPGYKVRFESTWPLFLDIVNAPFRRSSAISLCCKRCDCYSIPFVYCSMGAPFHRLSEHITTTQITTPSTLDNYEIPILQFKHTRVADPKVVVIYYHGGGLYVGEADSEELSCRRIVKDVENSTVYSVGYRLMPKHPASTCISDGVDAIRAIIKLAPSDVKLVVVGSSSGGVLAASVQQLVLERPLTGTVLRCPVTSDGGSNIEHVPERLRPAYTSATECFANVLLGVFRREEVRDGLERMPLEASIHELRGLGRTWVQVCTNDTLYSDGVCYAVALKEAGVEVKVDVVEGWPHTFWLKAPALPRAVEAEEAMVKGLKWVLQRG</sequence>
<evidence type="ECO:0000256" key="5">
    <source>
        <dbReference type="ARBA" id="ARBA00009882"/>
    </source>
</evidence>
<dbReference type="STRING" id="100787.A0A0G4LFI1"/>
<dbReference type="CDD" id="cd14358">
    <property type="entry name" value="UBA_NAC_euk"/>
    <property type="match status" value="1"/>
</dbReference>
<evidence type="ECO:0000256" key="7">
    <source>
        <dbReference type="ARBA" id="ARBA00021688"/>
    </source>
</evidence>
<dbReference type="GO" id="GO:0005634">
    <property type="term" value="C:nucleus"/>
    <property type="evidence" value="ECO:0007669"/>
    <property type="project" value="UniProtKB-SubCell"/>
</dbReference>
<evidence type="ECO:0000256" key="14">
    <source>
        <dbReference type="ARBA" id="ARBA00023128"/>
    </source>
</evidence>
<keyword evidence="9" id="KW-0138">CF(0)</keyword>
<name>A0A0G4LFI1_VERLO</name>
<dbReference type="InterPro" id="IPR038187">
    <property type="entry name" value="NAC_A/B_dom_sf"/>
</dbReference>
<gene>
    <name evidence="21" type="ORF">BN1708_012927</name>
</gene>
<evidence type="ECO:0000256" key="13">
    <source>
        <dbReference type="ARBA" id="ARBA00023065"/>
    </source>
</evidence>
<dbReference type="Gene3D" id="2.20.70.30">
    <property type="entry name" value="Nascent polypeptide-associated complex domain"/>
    <property type="match status" value="1"/>
</dbReference>
<protein>
    <recommendedName>
        <fullName evidence="7">ATP synthase subunit d, mitochondrial</fullName>
    </recommendedName>
    <alternativeName>
        <fullName evidence="17">Alpha-NAC</fullName>
    </alternativeName>
    <alternativeName>
        <fullName evidence="6">Nascent polypeptide-associated complex subunit alpha</fullName>
    </alternativeName>
</protein>
<evidence type="ECO:0000256" key="12">
    <source>
        <dbReference type="ARBA" id="ARBA00022927"/>
    </source>
</evidence>
<comment type="similarity">
    <text evidence="5">Belongs to the NAC-alpha family.</text>
</comment>
<dbReference type="CDD" id="cd22054">
    <property type="entry name" value="NAC_NACA"/>
    <property type="match status" value="1"/>
</dbReference>
<evidence type="ECO:0000313" key="21">
    <source>
        <dbReference type="EMBL" id="CRK20778.1"/>
    </source>
</evidence>
<dbReference type="GO" id="GO:0045259">
    <property type="term" value="C:proton-transporting ATP synthase complex"/>
    <property type="evidence" value="ECO:0007669"/>
    <property type="project" value="UniProtKB-KW"/>
</dbReference>
<dbReference type="Pfam" id="PF05873">
    <property type="entry name" value="Mt_ATP-synt_D"/>
    <property type="match status" value="2"/>
</dbReference>
<dbReference type="Gene3D" id="3.40.50.1820">
    <property type="entry name" value="alpha/beta hydrolase"/>
    <property type="match status" value="2"/>
</dbReference>
<feature type="coiled-coil region" evidence="18">
    <location>
        <begin position="692"/>
        <end position="719"/>
    </location>
</feature>
<keyword evidence="11" id="KW-0999">Mitochondrion inner membrane</keyword>
<dbReference type="FunFam" id="2.20.70.30:FF:000002">
    <property type="entry name" value="Nascent polypeptide-associated complex (NAC), alpha subunit"/>
    <property type="match status" value="1"/>
</dbReference>
<feature type="region of interest" description="Disordered" evidence="19">
    <location>
        <begin position="488"/>
        <end position="536"/>
    </location>
</feature>
<dbReference type="Proteomes" id="UP000044602">
    <property type="component" value="Unassembled WGS sequence"/>
</dbReference>
<organism evidence="21 22">
    <name type="scientific">Verticillium longisporum</name>
    <name type="common">Verticillium dahliae var. longisporum</name>
    <dbReference type="NCBI Taxonomy" id="100787"/>
    <lineage>
        <taxon>Eukaryota</taxon>
        <taxon>Fungi</taxon>
        <taxon>Dikarya</taxon>
        <taxon>Ascomycota</taxon>
        <taxon>Pezizomycotina</taxon>
        <taxon>Sordariomycetes</taxon>
        <taxon>Hypocreomycetidae</taxon>
        <taxon>Glomerellales</taxon>
        <taxon>Plectosphaerellaceae</taxon>
        <taxon>Verticillium</taxon>
    </lineage>
</organism>
<dbReference type="Pfam" id="PF07859">
    <property type="entry name" value="Abhydrolase_3"/>
    <property type="match status" value="2"/>
</dbReference>
<dbReference type="GO" id="GO:0016787">
    <property type="term" value="F:hydrolase activity"/>
    <property type="evidence" value="ECO:0007669"/>
    <property type="project" value="InterPro"/>
</dbReference>
<feature type="coiled-coil region" evidence="18">
    <location>
        <begin position="790"/>
        <end position="817"/>
    </location>
</feature>
<evidence type="ECO:0000256" key="19">
    <source>
        <dbReference type="SAM" id="MobiDB-lite"/>
    </source>
</evidence>
<dbReference type="Pfam" id="PF19026">
    <property type="entry name" value="UBA_HYPK"/>
    <property type="match status" value="1"/>
</dbReference>
<dbReference type="GO" id="GO:0005743">
    <property type="term" value="C:mitochondrial inner membrane"/>
    <property type="evidence" value="ECO:0007669"/>
    <property type="project" value="UniProtKB-SubCell"/>
</dbReference>
<dbReference type="InterPro" id="IPR044034">
    <property type="entry name" value="NAC-like_UBA"/>
</dbReference>
<dbReference type="InterPro" id="IPR002715">
    <property type="entry name" value="Nas_poly-pep-assoc_cplx_dom"/>
</dbReference>
<dbReference type="SMART" id="SM01407">
    <property type="entry name" value="NAC"/>
    <property type="match status" value="1"/>
</dbReference>
<dbReference type="GO" id="GO:0015986">
    <property type="term" value="P:proton motive force-driven ATP synthesis"/>
    <property type="evidence" value="ECO:0007669"/>
    <property type="project" value="InterPro"/>
</dbReference>